<dbReference type="EMBL" id="CM002926">
    <property type="protein sequence ID" value="KGN50400.1"/>
    <property type="molecule type" value="Genomic_DNA"/>
</dbReference>
<keyword evidence="5" id="KW-0539">Nucleus</keyword>
<dbReference type="GO" id="GO:0000981">
    <property type="term" value="F:DNA-binding transcription factor activity, RNA polymerase II-specific"/>
    <property type="evidence" value="ECO:0000318"/>
    <property type="project" value="GO_Central"/>
</dbReference>
<evidence type="ECO:0000256" key="2">
    <source>
        <dbReference type="ARBA" id="ARBA00023015"/>
    </source>
</evidence>
<evidence type="ECO:0000256" key="1">
    <source>
        <dbReference type="ARBA" id="ARBA00004123"/>
    </source>
</evidence>
<reference evidence="8 9" key="1">
    <citation type="journal article" date="2009" name="Nat. Genet.">
        <title>The genome of the cucumber, Cucumis sativus L.</title>
        <authorList>
            <person name="Huang S."/>
            <person name="Li R."/>
            <person name="Zhang Z."/>
            <person name="Li L."/>
            <person name="Gu X."/>
            <person name="Fan W."/>
            <person name="Lucas W.J."/>
            <person name="Wang X."/>
            <person name="Xie B."/>
            <person name="Ni P."/>
            <person name="Ren Y."/>
            <person name="Zhu H."/>
            <person name="Li J."/>
            <person name="Lin K."/>
            <person name="Jin W."/>
            <person name="Fei Z."/>
            <person name="Li G."/>
            <person name="Staub J."/>
            <person name="Kilian A."/>
            <person name="van der Vossen E.A."/>
            <person name="Wu Y."/>
            <person name="Guo J."/>
            <person name="He J."/>
            <person name="Jia Z."/>
            <person name="Ren Y."/>
            <person name="Tian G."/>
            <person name="Lu Y."/>
            <person name="Ruan J."/>
            <person name="Qian W."/>
            <person name="Wang M."/>
            <person name="Huang Q."/>
            <person name="Li B."/>
            <person name="Xuan Z."/>
            <person name="Cao J."/>
            <person name="Asan"/>
            <person name="Wu Z."/>
            <person name="Zhang J."/>
            <person name="Cai Q."/>
            <person name="Bai Y."/>
            <person name="Zhao B."/>
            <person name="Han Y."/>
            <person name="Li Y."/>
            <person name="Li X."/>
            <person name="Wang S."/>
            <person name="Shi Q."/>
            <person name="Liu S."/>
            <person name="Cho W.K."/>
            <person name="Kim J.Y."/>
            <person name="Xu Y."/>
            <person name="Heller-Uszynska K."/>
            <person name="Miao H."/>
            <person name="Cheng Z."/>
            <person name="Zhang S."/>
            <person name="Wu J."/>
            <person name="Yang Y."/>
            <person name="Kang H."/>
            <person name="Li M."/>
            <person name="Liang H."/>
            <person name="Ren X."/>
            <person name="Shi Z."/>
            <person name="Wen M."/>
            <person name="Jian M."/>
            <person name="Yang H."/>
            <person name="Zhang G."/>
            <person name="Yang Z."/>
            <person name="Chen R."/>
            <person name="Liu S."/>
            <person name="Li J."/>
            <person name="Ma L."/>
            <person name="Liu H."/>
            <person name="Zhou Y."/>
            <person name="Zhao J."/>
            <person name="Fang X."/>
            <person name="Li G."/>
            <person name="Fang L."/>
            <person name="Li Y."/>
            <person name="Liu D."/>
            <person name="Zheng H."/>
            <person name="Zhang Y."/>
            <person name="Qin N."/>
            <person name="Li Z."/>
            <person name="Yang G."/>
            <person name="Yang S."/>
            <person name="Bolund L."/>
            <person name="Kristiansen K."/>
            <person name="Zheng H."/>
            <person name="Li S."/>
            <person name="Zhang X."/>
            <person name="Yang H."/>
            <person name="Wang J."/>
            <person name="Sun R."/>
            <person name="Zhang B."/>
            <person name="Jiang S."/>
            <person name="Wang J."/>
            <person name="Du Y."/>
            <person name="Li S."/>
        </authorList>
    </citation>
    <scope>NUCLEOTIDE SEQUENCE [LARGE SCALE GENOMIC DNA]</scope>
    <source>
        <strain evidence="9">cv. 9930</strain>
    </source>
</reference>
<keyword evidence="2" id="KW-0805">Transcription regulation</keyword>
<dbReference type="InterPro" id="IPR002100">
    <property type="entry name" value="TF_MADSbox"/>
</dbReference>
<evidence type="ECO:0000313" key="8">
    <source>
        <dbReference type="EMBL" id="KGN50400.1"/>
    </source>
</evidence>
<dbReference type="GO" id="GO:0009908">
    <property type="term" value="P:flower development"/>
    <property type="evidence" value="ECO:0007669"/>
    <property type="project" value="UniProtKB-ARBA"/>
</dbReference>
<evidence type="ECO:0000256" key="4">
    <source>
        <dbReference type="ARBA" id="ARBA00023163"/>
    </source>
</evidence>
<reference evidence="8 9" key="3">
    <citation type="journal article" date="2010" name="BMC Genomics">
        <title>Transcriptome sequencing and comparative analysis of cucumber flowers with different sex types.</title>
        <authorList>
            <person name="Guo S."/>
            <person name="Zheng Y."/>
            <person name="Joung J.G."/>
            <person name="Liu S."/>
            <person name="Zhang Z."/>
            <person name="Crasta O.R."/>
            <person name="Sobral B.W."/>
            <person name="Xu Y."/>
            <person name="Huang S."/>
            <person name="Fei Z."/>
        </authorList>
    </citation>
    <scope>NUCLEOTIDE SEQUENCE [LARGE SCALE GENOMIC DNA]</scope>
    <source>
        <strain evidence="9">cv. 9930</strain>
    </source>
</reference>
<keyword evidence="4" id="KW-0804">Transcription</keyword>
<dbReference type="GO" id="GO:0000978">
    <property type="term" value="F:RNA polymerase II cis-regulatory region sequence-specific DNA binding"/>
    <property type="evidence" value="ECO:0000318"/>
    <property type="project" value="GO_Central"/>
</dbReference>
<proteinExistence type="predicted"/>
<dbReference type="InterPro" id="IPR036879">
    <property type="entry name" value="TF_MADSbox_sf"/>
</dbReference>
<gene>
    <name evidence="8" type="ORF">Csa_5G172800</name>
</gene>
<dbReference type="PRINTS" id="PR00404">
    <property type="entry name" value="MADSDOMAIN"/>
</dbReference>
<feature type="domain" description="MADS-box" evidence="6">
    <location>
        <begin position="1"/>
        <end position="61"/>
    </location>
</feature>
<accession>A0A0A0KL39</accession>
<evidence type="ECO:0000313" key="9">
    <source>
        <dbReference type="Proteomes" id="UP000029981"/>
    </source>
</evidence>
<organism evidence="8 9">
    <name type="scientific">Cucumis sativus</name>
    <name type="common">Cucumber</name>
    <dbReference type="NCBI Taxonomy" id="3659"/>
    <lineage>
        <taxon>Eukaryota</taxon>
        <taxon>Viridiplantae</taxon>
        <taxon>Streptophyta</taxon>
        <taxon>Embryophyta</taxon>
        <taxon>Tracheophyta</taxon>
        <taxon>Spermatophyta</taxon>
        <taxon>Magnoliopsida</taxon>
        <taxon>eudicotyledons</taxon>
        <taxon>Gunneridae</taxon>
        <taxon>Pentapetalae</taxon>
        <taxon>rosids</taxon>
        <taxon>fabids</taxon>
        <taxon>Cucurbitales</taxon>
        <taxon>Cucurbitaceae</taxon>
        <taxon>Benincaseae</taxon>
        <taxon>Cucumis</taxon>
    </lineage>
</organism>
<dbReference type="SUPFAM" id="SSF55455">
    <property type="entry name" value="SRF-like"/>
    <property type="match status" value="1"/>
</dbReference>
<dbReference type="InterPro" id="IPR002487">
    <property type="entry name" value="TF_Kbox"/>
</dbReference>
<dbReference type="Pfam" id="PF00319">
    <property type="entry name" value="SRF-TF"/>
    <property type="match status" value="1"/>
</dbReference>
<dbReference type="OrthoDB" id="1898716at2759"/>
<evidence type="ECO:0000259" key="6">
    <source>
        <dbReference type="PROSITE" id="PS50066"/>
    </source>
</evidence>
<dbReference type="InterPro" id="IPR050142">
    <property type="entry name" value="MADS-box/MEF2_TF"/>
</dbReference>
<comment type="subcellular location">
    <subcellularLocation>
        <location evidence="1">Nucleus</location>
    </subcellularLocation>
</comment>
<dbReference type="FunFam" id="3.40.1810.10:FF:000030">
    <property type="entry name" value="Agamous-like MADS-box protein AGL13"/>
    <property type="match status" value="1"/>
</dbReference>
<name>A0A0A0KL39_CUCSA</name>
<dbReference type="eggNOG" id="KOG0014">
    <property type="taxonomic scope" value="Eukaryota"/>
</dbReference>
<dbReference type="GO" id="GO:0099402">
    <property type="term" value="P:plant organ development"/>
    <property type="evidence" value="ECO:0007669"/>
    <property type="project" value="UniProtKB-ARBA"/>
</dbReference>
<dbReference type="CDD" id="cd00265">
    <property type="entry name" value="MADS_MEF2_like"/>
    <property type="match status" value="1"/>
</dbReference>
<dbReference type="GO" id="GO:0045944">
    <property type="term" value="P:positive regulation of transcription by RNA polymerase II"/>
    <property type="evidence" value="ECO:0007669"/>
    <property type="project" value="InterPro"/>
</dbReference>
<dbReference type="Gramene" id="KGN50400">
    <property type="protein sequence ID" value="KGN50400"/>
    <property type="gene ID" value="Csa_5G172800"/>
</dbReference>
<keyword evidence="9" id="KW-1185">Reference proteome</keyword>
<evidence type="ECO:0000256" key="5">
    <source>
        <dbReference type="ARBA" id="ARBA00023242"/>
    </source>
</evidence>
<dbReference type="InterPro" id="IPR033896">
    <property type="entry name" value="MEF2-like_N"/>
</dbReference>
<sequence>MVRGKVEMKRIENSTSRQVTFSKRRNGLLKKAYELSVLCDAEVSVIIFSQKGRLYEFSSSDMQKTIERYRKHGKDGQSNPFRSEGYMQQLKQEAEMTAKKIEQLEKSQQKLLGRGLDSCSFEEIREIERQLVLSLTRIRETKAQLFKEQKEKLIEKGKLLLEENLKLSAKCGTKPWQEEGVEGDGGINMMSNLCSQSTNSQASDHHMQTDLFIGLSCS</sequence>
<reference evidence="8 9" key="2">
    <citation type="journal article" date="2009" name="PLoS ONE">
        <title>An integrated genetic and cytogenetic map of the cucumber genome.</title>
        <authorList>
            <person name="Ren Y."/>
            <person name="Zhang Z."/>
            <person name="Liu J."/>
            <person name="Staub J.E."/>
            <person name="Han Y."/>
            <person name="Cheng Z."/>
            <person name="Li X."/>
            <person name="Lu J."/>
            <person name="Miao H."/>
            <person name="Kang H."/>
            <person name="Xie B."/>
            <person name="Gu X."/>
            <person name="Wang X."/>
            <person name="Du Y."/>
            <person name="Jin W."/>
            <person name="Huang S."/>
        </authorList>
    </citation>
    <scope>NUCLEOTIDE SEQUENCE [LARGE SCALE GENOMIC DNA]</scope>
    <source>
        <strain evidence="9">cv. 9930</strain>
    </source>
</reference>
<dbReference type="SMART" id="SM00432">
    <property type="entry name" value="MADS"/>
    <property type="match status" value="1"/>
</dbReference>
<reference evidence="8 9" key="4">
    <citation type="journal article" date="2011" name="BMC Genomics">
        <title>RNA-Seq improves annotation of protein-coding genes in the cucumber genome.</title>
        <authorList>
            <person name="Li Z."/>
            <person name="Zhang Z."/>
            <person name="Yan P."/>
            <person name="Huang S."/>
            <person name="Fei Z."/>
            <person name="Lin K."/>
        </authorList>
    </citation>
    <scope>NUCLEOTIDE SEQUENCE [LARGE SCALE GENOMIC DNA]</scope>
    <source>
        <strain evidence="9">cv. 9930</strain>
    </source>
</reference>
<dbReference type="PROSITE" id="PS50066">
    <property type="entry name" value="MADS_BOX_2"/>
    <property type="match status" value="1"/>
</dbReference>
<dbReference type="PANTHER" id="PTHR48019">
    <property type="entry name" value="SERUM RESPONSE FACTOR HOMOLOG"/>
    <property type="match status" value="1"/>
</dbReference>
<dbReference type="GO" id="GO:0006357">
    <property type="term" value="P:regulation of transcription by RNA polymerase II"/>
    <property type="evidence" value="ECO:0000318"/>
    <property type="project" value="GO_Central"/>
</dbReference>
<dbReference type="Proteomes" id="UP000029981">
    <property type="component" value="Chromosome 5"/>
</dbReference>
<dbReference type="Gene3D" id="3.40.1810.10">
    <property type="entry name" value="Transcription factor, MADS-box"/>
    <property type="match status" value="1"/>
</dbReference>
<dbReference type="PROSITE" id="PS51297">
    <property type="entry name" value="K_BOX"/>
    <property type="match status" value="1"/>
</dbReference>
<dbReference type="PROSITE" id="PS00350">
    <property type="entry name" value="MADS_BOX_1"/>
    <property type="match status" value="1"/>
</dbReference>
<dbReference type="GO" id="GO:0005634">
    <property type="term" value="C:nucleus"/>
    <property type="evidence" value="ECO:0007669"/>
    <property type="project" value="UniProtKB-SubCell"/>
</dbReference>
<dbReference type="Pfam" id="PF01486">
    <property type="entry name" value="K-box"/>
    <property type="match status" value="1"/>
</dbReference>
<evidence type="ECO:0000259" key="7">
    <source>
        <dbReference type="PROSITE" id="PS51297"/>
    </source>
</evidence>
<protein>
    <submittedName>
        <fullName evidence="8">Uncharacterized protein</fullName>
    </submittedName>
</protein>
<keyword evidence="3" id="KW-0238">DNA-binding</keyword>
<evidence type="ECO:0000256" key="3">
    <source>
        <dbReference type="ARBA" id="ARBA00023125"/>
    </source>
</evidence>
<dbReference type="AlphaFoldDB" id="A0A0A0KL39"/>
<feature type="domain" description="K-box" evidence="7">
    <location>
        <begin position="87"/>
        <end position="177"/>
    </location>
</feature>
<dbReference type="OMA" id="TIERYHT"/>
<dbReference type="GO" id="GO:0046983">
    <property type="term" value="F:protein dimerization activity"/>
    <property type="evidence" value="ECO:0007669"/>
    <property type="project" value="InterPro"/>
</dbReference>